<sequence>METGIAKAIRIAGSQTALGNLLGLTPQAIQKWAAQGAVPGERCRDVESVLDGQVTRYELNPAVFGEAPAPVSQ</sequence>
<dbReference type="InterPro" id="IPR010982">
    <property type="entry name" value="Lambda_DNA-bd_dom_sf"/>
</dbReference>
<gene>
    <name evidence="1" type="ORF">IP91_00096</name>
</gene>
<dbReference type="OrthoDB" id="6446140at2"/>
<evidence type="ECO:0000313" key="2">
    <source>
        <dbReference type="Proteomes" id="UP000318431"/>
    </source>
</evidence>
<proteinExistence type="predicted"/>
<evidence type="ECO:0000313" key="1">
    <source>
        <dbReference type="EMBL" id="TWI69031.1"/>
    </source>
</evidence>
<dbReference type="GO" id="GO:0003677">
    <property type="term" value="F:DNA binding"/>
    <property type="evidence" value="ECO:0007669"/>
    <property type="project" value="InterPro"/>
</dbReference>
<dbReference type="Pfam" id="PF15943">
    <property type="entry name" value="YdaS_toxin"/>
    <property type="match status" value="1"/>
</dbReference>
<dbReference type="RefSeq" id="WP_145646715.1">
    <property type="nucleotide sequence ID" value="NZ_VLLB01000001.1"/>
</dbReference>
<reference evidence="1 2" key="1">
    <citation type="journal article" date="2015" name="Stand. Genomic Sci.">
        <title>Genomic Encyclopedia of Bacterial and Archaeal Type Strains, Phase III: the genomes of soil and plant-associated and newly described type strains.</title>
        <authorList>
            <person name="Whitman W.B."/>
            <person name="Woyke T."/>
            <person name="Klenk H.P."/>
            <person name="Zhou Y."/>
            <person name="Lilburn T.G."/>
            <person name="Beck B.J."/>
            <person name="De Vos P."/>
            <person name="Vandamme P."/>
            <person name="Eisen J.A."/>
            <person name="Garrity G."/>
            <person name="Hugenholtz P."/>
            <person name="Kyrpides N.C."/>
        </authorList>
    </citation>
    <scope>NUCLEOTIDE SEQUENCE [LARGE SCALE GENOMIC DNA]</scope>
    <source>
        <strain evidence="1 2">CGMCC 1.10822</strain>
    </source>
</reference>
<name>A0A562RJ15_9BURK</name>
<keyword evidence="2" id="KW-1185">Reference proteome</keyword>
<accession>A0A562RJ15</accession>
<dbReference type="Proteomes" id="UP000318431">
    <property type="component" value="Unassembled WGS sequence"/>
</dbReference>
<comment type="caution">
    <text evidence="1">The sequence shown here is derived from an EMBL/GenBank/DDBJ whole genome shotgun (WGS) entry which is preliminary data.</text>
</comment>
<dbReference type="Gene3D" id="1.10.260.40">
    <property type="entry name" value="lambda repressor-like DNA-binding domains"/>
    <property type="match status" value="1"/>
</dbReference>
<organism evidence="1 2">
    <name type="scientific">Pseudoduganella lurida</name>
    <dbReference type="NCBI Taxonomy" id="1036180"/>
    <lineage>
        <taxon>Bacteria</taxon>
        <taxon>Pseudomonadati</taxon>
        <taxon>Pseudomonadota</taxon>
        <taxon>Betaproteobacteria</taxon>
        <taxon>Burkholderiales</taxon>
        <taxon>Oxalobacteraceae</taxon>
        <taxon>Telluria group</taxon>
        <taxon>Pseudoduganella</taxon>
    </lineage>
</organism>
<protein>
    <submittedName>
        <fullName evidence="1">YdaS antitoxin of YdaST toxin-antitoxin system</fullName>
    </submittedName>
</protein>
<dbReference type="EMBL" id="VLLB01000001">
    <property type="protein sequence ID" value="TWI69031.1"/>
    <property type="molecule type" value="Genomic_DNA"/>
</dbReference>
<dbReference type="SUPFAM" id="SSF47413">
    <property type="entry name" value="lambda repressor-like DNA-binding domains"/>
    <property type="match status" value="1"/>
</dbReference>
<dbReference type="InterPro" id="IPR031856">
    <property type="entry name" value="YdaS_toxin-like"/>
</dbReference>
<dbReference type="AlphaFoldDB" id="A0A562RJ15"/>